<dbReference type="EMBL" id="PNCL01000008">
    <property type="protein sequence ID" value="TMP62356.1"/>
    <property type="molecule type" value="Genomic_DNA"/>
</dbReference>
<dbReference type="AlphaFoldDB" id="A0A5S3XVB9"/>
<accession>A0A5S3XVB9</accession>
<proteinExistence type="predicted"/>
<feature type="domain" description="Phage tail collar" evidence="1">
    <location>
        <begin position="7"/>
        <end position="63"/>
    </location>
</feature>
<comment type="caution">
    <text evidence="3">The sequence shown here is derived from an EMBL/GenBank/DDBJ whole genome shotgun (WGS) entry which is preliminary data.</text>
</comment>
<dbReference type="InterPro" id="IPR011083">
    <property type="entry name" value="Phage_tail_collar_dom"/>
</dbReference>
<dbReference type="Pfam" id="PF07484">
    <property type="entry name" value="Collar"/>
    <property type="match status" value="1"/>
</dbReference>
<reference evidence="3" key="3">
    <citation type="submission" date="2019-09" db="EMBL/GenBank/DDBJ databases">
        <title>Co-occurence of chitin degradation, pigmentation and bioactivity in marine Pseudoalteromonas.</title>
        <authorList>
            <person name="Sonnenschein E.C."/>
            <person name="Bech P.K."/>
        </authorList>
    </citation>
    <scope>NUCLEOTIDE SEQUENCE</scope>
    <source>
        <strain evidence="3">S2231</strain>
        <strain evidence="4">S2233</strain>
    </source>
</reference>
<organism evidence="3 5">
    <name type="scientific">Pseudoalteromonas citrea</name>
    <dbReference type="NCBI Taxonomy" id="43655"/>
    <lineage>
        <taxon>Bacteria</taxon>
        <taxon>Pseudomonadati</taxon>
        <taxon>Pseudomonadota</taxon>
        <taxon>Gammaproteobacteria</taxon>
        <taxon>Alteromonadales</taxon>
        <taxon>Pseudoalteromonadaceae</taxon>
        <taxon>Pseudoalteromonas</taxon>
    </lineage>
</organism>
<dbReference type="Proteomes" id="UP000305730">
    <property type="component" value="Unassembled WGS sequence"/>
</dbReference>
<dbReference type="Gene3D" id="3.90.1340.10">
    <property type="entry name" value="Phage tail collar domain"/>
    <property type="match status" value="1"/>
</dbReference>
<reference evidence="3 5" key="1">
    <citation type="submission" date="2017-12" db="EMBL/GenBank/DDBJ databases">
        <authorList>
            <person name="Paulsen S."/>
            <person name="Gram L.K."/>
        </authorList>
    </citation>
    <scope>NUCLEOTIDE SEQUENCE [LARGE SCALE GENOMIC DNA]</scope>
    <source>
        <strain evidence="3 5">S2231</strain>
        <strain evidence="2">S2233</strain>
    </source>
</reference>
<dbReference type="OrthoDB" id="9810174at2"/>
<sequence length="176" mass="18774">MSDSFIGDIKMMATTFAPRQWAMCNGTIMAVNQNQPLFALIGAQYGGDGRSSFGLPDMRGRIPVHFGQGPGLQNYPLAAKTGLEEVTLQKSQIPAHTHSLQASNNSANSSSAIGNVLARSPETETAYTSDAGTSKVQELSAMAVESAGNTQPHNNMMPYLAIHFVICLQGIFPSRN</sequence>
<dbReference type="InterPro" id="IPR037053">
    <property type="entry name" value="Phage_tail_collar_dom_sf"/>
</dbReference>
<protein>
    <submittedName>
        <fullName evidence="3">Phage tail protein</fullName>
    </submittedName>
</protein>
<dbReference type="RefSeq" id="WP_138597290.1">
    <property type="nucleotide sequence ID" value="NZ_PNCK01000042.1"/>
</dbReference>
<evidence type="ECO:0000313" key="2">
    <source>
        <dbReference type="EMBL" id="TMP42174.1"/>
    </source>
</evidence>
<dbReference type="Proteomes" id="UP000307706">
    <property type="component" value="Unassembled WGS sequence"/>
</dbReference>
<evidence type="ECO:0000259" key="1">
    <source>
        <dbReference type="Pfam" id="PF07484"/>
    </source>
</evidence>
<evidence type="ECO:0000313" key="5">
    <source>
        <dbReference type="Proteomes" id="UP000307706"/>
    </source>
</evidence>
<evidence type="ECO:0000313" key="4">
    <source>
        <dbReference type="Proteomes" id="UP000305730"/>
    </source>
</evidence>
<evidence type="ECO:0000313" key="3">
    <source>
        <dbReference type="EMBL" id="TMP62356.1"/>
    </source>
</evidence>
<dbReference type="SUPFAM" id="SSF88874">
    <property type="entry name" value="Receptor-binding domain of short tail fibre protein gp12"/>
    <property type="match status" value="1"/>
</dbReference>
<keyword evidence="4" id="KW-1185">Reference proteome</keyword>
<reference evidence="5" key="2">
    <citation type="submission" date="2019-06" db="EMBL/GenBank/DDBJ databases">
        <title>Co-occurence of chitin degradation, pigmentation and bioactivity in marine Pseudoalteromonas.</title>
        <authorList>
            <person name="Sonnenschein E.C."/>
            <person name="Bech P.K."/>
        </authorList>
    </citation>
    <scope>NUCLEOTIDE SEQUENCE [LARGE SCALE GENOMIC DNA]</scope>
    <source>
        <strain evidence="5">S2231</strain>
        <strain evidence="2">S2233</strain>
    </source>
</reference>
<name>A0A5S3XVB9_9GAMM</name>
<dbReference type="EMBL" id="PNCK01000042">
    <property type="protein sequence ID" value="TMP42174.1"/>
    <property type="molecule type" value="Genomic_DNA"/>
</dbReference>
<gene>
    <name evidence="3" type="ORF">CWB96_01505</name>
    <name evidence="2" type="ORF">CWB97_12560</name>
</gene>